<evidence type="ECO:0008006" key="3">
    <source>
        <dbReference type="Google" id="ProtNLM"/>
    </source>
</evidence>
<comment type="caution">
    <text evidence="1">The sequence shown here is derived from an EMBL/GenBank/DDBJ whole genome shotgun (WGS) entry which is preliminary data.</text>
</comment>
<accession>A0A7Y4IFK4</accession>
<reference evidence="1 2" key="1">
    <citation type="submission" date="2020-05" db="EMBL/GenBank/DDBJ databases">
        <authorList>
            <person name="Whitworth D."/>
        </authorList>
    </citation>
    <scope>NUCLEOTIDE SEQUENCE [LARGE SCALE GENOMIC DNA]</scope>
    <source>
        <strain evidence="1 2">AM005</strain>
    </source>
</reference>
<evidence type="ECO:0000313" key="2">
    <source>
        <dbReference type="Proteomes" id="UP000533080"/>
    </source>
</evidence>
<proteinExistence type="predicted"/>
<dbReference type="EMBL" id="JABFNT010000018">
    <property type="protein sequence ID" value="NOJ78189.1"/>
    <property type="molecule type" value="Genomic_DNA"/>
</dbReference>
<gene>
    <name evidence="1" type="ORF">HNV28_07525</name>
</gene>
<dbReference type="SUPFAM" id="SSF56925">
    <property type="entry name" value="OMPA-like"/>
    <property type="match status" value="1"/>
</dbReference>
<sequence>MPSGGSHLLASTSGSGPREARMKTLLKVGAVVGVLGAGSAMAQERLESSADMRGLTFLVGGGVEGYTSALGSDINPGLGYGVTVAIKPTKVLGIELGYSGALNEFDPRVVTGARSGPDLVRNGAHVVATLGLGAAPVQPYILGGVGISRYNVRAPTVAFADDTAGNIPLGGGLRVHMGNFTADARLQYSFLLDQQFAANAPPGDVTIGDRSFSSGGSYAGTVNVGATW</sequence>
<dbReference type="Proteomes" id="UP000533080">
    <property type="component" value="Unassembled WGS sequence"/>
</dbReference>
<evidence type="ECO:0000313" key="1">
    <source>
        <dbReference type="EMBL" id="NOJ78189.1"/>
    </source>
</evidence>
<organism evidence="1 2">
    <name type="scientific">Myxococcus xanthus</name>
    <dbReference type="NCBI Taxonomy" id="34"/>
    <lineage>
        <taxon>Bacteria</taxon>
        <taxon>Pseudomonadati</taxon>
        <taxon>Myxococcota</taxon>
        <taxon>Myxococcia</taxon>
        <taxon>Myxococcales</taxon>
        <taxon>Cystobacterineae</taxon>
        <taxon>Myxococcaceae</taxon>
        <taxon>Myxococcus</taxon>
    </lineage>
</organism>
<dbReference type="Gene3D" id="2.40.160.20">
    <property type="match status" value="1"/>
</dbReference>
<dbReference type="AlphaFoldDB" id="A0A7Y4IFK4"/>
<dbReference type="InterPro" id="IPR011250">
    <property type="entry name" value="OMP/PagP_B-barrel"/>
</dbReference>
<name>A0A7Y4IFK4_MYXXA</name>
<protein>
    <recommendedName>
        <fullName evidence="3">Outer membrane protein beta-barrel domain-containing protein</fullName>
    </recommendedName>
</protein>